<organism evidence="2 3">
    <name type="scientific">Lyophyllum shimeji</name>
    <name type="common">Hon-shimeji</name>
    <name type="synonym">Tricholoma shimeji</name>
    <dbReference type="NCBI Taxonomy" id="47721"/>
    <lineage>
        <taxon>Eukaryota</taxon>
        <taxon>Fungi</taxon>
        <taxon>Dikarya</taxon>
        <taxon>Basidiomycota</taxon>
        <taxon>Agaricomycotina</taxon>
        <taxon>Agaricomycetes</taxon>
        <taxon>Agaricomycetidae</taxon>
        <taxon>Agaricales</taxon>
        <taxon>Tricholomatineae</taxon>
        <taxon>Lyophyllaceae</taxon>
        <taxon>Lyophyllum</taxon>
    </lineage>
</organism>
<comment type="caution">
    <text evidence="2">The sequence shown here is derived from an EMBL/GenBank/DDBJ whole genome shotgun (WGS) entry which is preliminary data.</text>
</comment>
<dbReference type="AlphaFoldDB" id="A0A9P3PQX3"/>
<sequence length="96" mass="10137">MRFQAKRVSQNNSKAFYPEAVAKRQPPTPDSAQRFNVSRLADQASSTSTSALTIATPHGSITVSPPTIPGYSKRASTPALPLLLQSPIGGPVQYGA</sequence>
<dbReference type="Proteomes" id="UP001063166">
    <property type="component" value="Unassembled WGS sequence"/>
</dbReference>
<gene>
    <name evidence="2" type="ORF">LshimejAT787_0704240</name>
</gene>
<accession>A0A9P3PQX3</accession>
<name>A0A9P3PQX3_LYOSH</name>
<reference evidence="2" key="1">
    <citation type="submission" date="2022-07" db="EMBL/GenBank/DDBJ databases">
        <title>The genome of Lyophyllum shimeji provides insight into the initial evolution of ectomycorrhizal fungal genome.</title>
        <authorList>
            <person name="Kobayashi Y."/>
            <person name="Shibata T."/>
            <person name="Hirakawa H."/>
            <person name="Shigenobu S."/>
            <person name="Nishiyama T."/>
            <person name="Yamada A."/>
            <person name="Hasebe M."/>
            <person name="Kawaguchi M."/>
        </authorList>
    </citation>
    <scope>NUCLEOTIDE SEQUENCE</scope>
    <source>
        <strain evidence="2">AT787</strain>
    </source>
</reference>
<protein>
    <submittedName>
        <fullName evidence="2">Uncharacterized protein</fullName>
    </submittedName>
</protein>
<evidence type="ECO:0000313" key="3">
    <source>
        <dbReference type="Proteomes" id="UP001063166"/>
    </source>
</evidence>
<evidence type="ECO:0000256" key="1">
    <source>
        <dbReference type="SAM" id="MobiDB-lite"/>
    </source>
</evidence>
<dbReference type="EMBL" id="BRPK01000007">
    <property type="protein sequence ID" value="GLB39914.1"/>
    <property type="molecule type" value="Genomic_DNA"/>
</dbReference>
<feature type="region of interest" description="Disordered" evidence="1">
    <location>
        <begin position="1"/>
        <end position="33"/>
    </location>
</feature>
<proteinExistence type="predicted"/>
<evidence type="ECO:0000313" key="2">
    <source>
        <dbReference type="EMBL" id="GLB39914.1"/>
    </source>
</evidence>
<keyword evidence="3" id="KW-1185">Reference proteome</keyword>